<dbReference type="InterPro" id="IPR029058">
    <property type="entry name" value="AB_hydrolase_fold"/>
</dbReference>
<evidence type="ECO:0000259" key="2">
    <source>
        <dbReference type="Pfam" id="PF00561"/>
    </source>
</evidence>
<evidence type="ECO:0000313" key="3">
    <source>
        <dbReference type="EMBL" id="GAA4745557.1"/>
    </source>
</evidence>
<accession>A0ABP8Z3M6</accession>
<dbReference type="PANTHER" id="PTHR43329">
    <property type="entry name" value="EPOXIDE HYDROLASE"/>
    <property type="match status" value="1"/>
</dbReference>
<comment type="caution">
    <text evidence="3">The sequence shown here is derived from an EMBL/GenBank/DDBJ whole genome shotgun (WGS) entry which is preliminary data.</text>
</comment>
<dbReference type="Pfam" id="PF00561">
    <property type="entry name" value="Abhydrolase_1"/>
    <property type="match status" value="1"/>
</dbReference>
<sequence>MPERLASFASDGLLLSVRDEGPLDGPVVIALHGFPQTSASWAAVTPRLVSAGYRVLAPDQRGYSRGAQPQRVADYAMGALTGDVLALADAAGADRFAVLGHDWGAAVGWTLAGRHPDRVASLAAVSVPHPAALRRALAGPQLLRSWYMGLFQPPVLPERLLRARGGAFARRLLAGTGLPSLDASLRLLTDPRTATATLNWYRAIRLRGQLSAGRTRVPTLFVWSDRDTAIGRRAAEGAADFVRAPYRFEVLRGASHWIPEERPDELAALVIAHLRAHPVDEEPAAGA</sequence>
<keyword evidence="4" id="KW-1185">Reference proteome</keyword>
<dbReference type="Proteomes" id="UP001500121">
    <property type="component" value="Unassembled WGS sequence"/>
</dbReference>
<organism evidence="3 4">
    <name type="scientific">Amnibacterium soli</name>
    <dbReference type="NCBI Taxonomy" id="1282736"/>
    <lineage>
        <taxon>Bacteria</taxon>
        <taxon>Bacillati</taxon>
        <taxon>Actinomycetota</taxon>
        <taxon>Actinomycetes</taxon>
        <taxon>Micrococcales</taxon>
        <taxon>Microbacteriaceae</taxon>
        <taxon>Amnibacterium</taxon>
    </lineage>
</organism>
<evidence type="ECO:0000256" key="1">
    <source>
        <dbReference type="ARBA" id="ARBA00022801"/>
    </source>
</evidence>
<reference evidence="4" key="1">
    <citation type="journal article" date="2019" name="Int. J. Syst. Evol. Microbiol.">
        <title>The Global Catalogue of Microorganisms (GCM) 10K type strain sequencing project: providing services to taxonomists for standard genome sequencing and annotation.</title>
        <authorList>
            <consortium name="The Broad Institute Genomics Platform"/>
            <consortium name="The Broad Institute Genome Sequencing Center for Infectious Disease"/>
            <person name="Wu L."/>
            <person name="Ma J."/>
        </authorList>
    </citation>
    <scope>NUCLEOTIDE SEQUENCE [LARGE SCALE GENOMIC DNA]</scope>
    <source>
        <strain evidence="4">JCM 19015</strain>
    </source>
</reference>
<proteinExistence type="predicted"/>
<gene>
    <name evidence="3" type="ORF">GCM10025783_16780</name>
</gene>
<dbReference type="EMBL" id="BAABLP010000003">
    <property type="protein sequence ID" value="GAA4745557.1"/>
    <property type="molecule type" value="Genomic_DNA"/>
</dbReference>
<dbReference type="GO" id="GO:0016787">
    <property type="term" value="F:hydrolase activity"/>
    <property type="evidence" value="ECO:0007669"/>
    <property type="project" value="UniProtKB-KW"/>
</dbReference>
<dbReference type="PRINTS" id="PR00111">
    <property type="entry name" value="ABHYDROLASE"/>
</dbReference>
<feature type="domain" description="AB hydrolase-1" evidence="2">
    <location>
        <begin position="26"/>
        <end position="263"/>
    </location>
</feature>
<dbReference type="PRINTS" id="PR00412">
    <property type="entry name" value="EPOXHYDRLASE"/>
</dbReference>
<dbReference type="SUPFAM" id="SSF53474">
    <property type="entry name" value="alpha/beta-Hydrolases"/>
    <property type="match status" value="1"/>
</dbReference>
<protein>
    <submittedName>
        <fullName evidence="3">Alpha/beta fold hydrolase</fullName>
    </submittedName>
</protein>
<dbReference type="InterPro" id="IPR000639">
    <property type="entry name" value="Epox_hydrolase-like"/>
</dbReference>
<keyword evidence="1 3" id="KW-0378">Hydrolase</keyword>
<dbReference type="InterPro" id="IPR000073">
    <property type="entry name" value="AB_hydrolase_1"/>
</dbReference>
<dbReference type="Gene3D" id="3.40.50.1820">
    <property type="entry name" value="alpha/beta hydrolase"/>
    <property type="match status" value="1"/>
</dbReference>
<evidence type="ECO:0000313" key="4">
    <source>
        <dbReference type="Proteomes" id="UP001500121"/>
    </source>
</evidence>
<name>A0ABP8Z3M6_9MICO</name>